<dbReference type="InterPro" id="IPR044862">
    <property type="entry name" value="Pro_4_hyd_alph_FE2OG_OXY"/>
</dbReference>
<gene>
    <name evidence="3" type="ORF">AK812_SmicGene30281</name>
</gene>
<dbReference type="Gene3D" id="2.60.120.620">
    <property type="entry name" value="q2cbj1_9rhob like domain"/>
    <property type="match status" value="1"/>
</dbReference>
<proteinExistence type="inferred from homology"/>
<organism evidence="3 4">
    <name type="scientific">Symbiodinium microadriaticum</name>
    <name type="common">Dinoflagellate</name>
    <name type="synonym">Zooxanthella microadriatica</name>
    <dbReference type="NCBI Taxonomy" id="2951"/>
    <lineage>
        <taxon>Eukaryota</taxon>
        <taxon>Sar</taxon>
        <taxon>Alveolata</taxon>
        <taxon>Dinophyceae</taxon>
        <taxon>Suessiales</taxon>
        <taxon>Symbiodiniaceae</taxon>
        <taxon>Symbiodinium</taxon>
    </lineage>
</organism>
<dbReference type="Pfam" id="PF13640">
    <property type="entry name" value="2OG-FeII_Oxy_3"/>
    <property type="match status" value="1"/>
</dbReference>
<evidence type="ECO:0000259" key="2">
    <source>
        <dbReference type="PROSITE" id="PS51471"/>
    </source>
</evidence>
<dbReference type="GO" id="GO:0016491">
    <property type="term" value="F:oxidoreductase activity"/>
    <property type="evidence" value="ECO:0007669"/>
    <property type="project" value="UniProtKB-KW"/>
</dbReference>
<dbReference type="PROSITE" id="PS51471">
    <property type="entry name" value="FE2OG_OXY"/>
    <property type="match status" value="1"/>
</dbReference>
<sequence length="489" mass="54081">MGVPSHLGATTTPFSLATKAAVRPPARRDVPRLADHTSEIWCRKVVLLFNTTLRCFLAPKHRGLPAVLARGEVTLKLPAEQGQLVLDVGSGDAAPMFLRSLPFRVLLAAPRLAHPCGSLDLEVSQGRLRFRSSQQVAMMGTGVASFEQPFQQKPGEWTLAVSACFGRLSEGFERRTDALLLQRPLKPFLAPWPSKRRRSGAARFTRGQVYSVENFLQPEELKQFRAWVDRCASSVERSDEKNEGEHCLARGCVAYCGLWQMAQSGSVEDMSLFLNVTARSLALVNEALGPKVTAYDYVGRVWPHWATFQHYLPGGMHILHPDTDKGEHCISLAVSFSTHGDDFGGGEIKIYGCPPTVPDCGNRGRARTRVPLEGGPYARRWPNGSVLPLAPGEWLWDGEPESAYTVKDTLRPKSGRAVVWLSETVHQVQPVQWGSRKSLFYWFTCKEPLQDQAFDWSGYAERFLDGGIRSLFSEASGKAGKGSPSKLCD</sequence>
<keyword evidence="4" id="KW-1185">Reference proteome</keyword>
<feature type="domain" description="Fe2OG dioxygenase" evidence="2">
    <location>
        <begin position="302"/>
        <end position="445"/>
    </location>
</feature>
<evidence type="ECO:0000313" key="3">
    <source>
        <dbReference type="EMBL" id="OLP88384.1"/>
    </source>
</evidence>
<accession>A0A1Q9CZQ4</accession>
<dbReference type="EMBL" id="LSRX01000817">
    <property type="protein sequence ID" value="OLP88384.1"/>
    <property type="molecule type" value="Genomic_DNA"/>
</dbReference>
<dbReference type="Proteomes" id="UP000186817">
    <property type="component" value="Unassembled WGS sequence"/>
</dbReference>
<keyword evidence="1" id="KW-0479">Metal-binding</keyword>
<name>A0A1Q9CZQ4_SYMMI</name>
<dbReference type="AlphaFoldDB" id="A0A1Q9CZQ4"/>
<keyword evidence="1" id="KW-0560">Oxidoreductase</keyword>
<comment type="caution">
    <text evidence="3">The sequence shown here is derived from an EMBL/GenBank/DDBJ whole genome shotgun (WGS) entry which is preliminary data.</text>
</comment>
<keyword evidence="1" id="KW-0408">Iron</keyword>
<dbReference type="OrthoDB" id="410231at2759"/>
<protein>
    <recommendedName>
        <fullName evidence="2">Fe2OG dioxygenase domain-containing protein</fullName>
    </recommendedName>
</protein>
<evidence type="ECO:0000313" key="4">
    <source>
        <dbReference type="Proteomes" id="UP000186817"/>
    </source>
</evidence>
<dbReference type="InterPro" id="IPR005123">
    <property type="entry name" value="Oxoglu/Fe-dep_dioxygenase_dom"/>
</dbReference>
<reference evidence="3 4" key="1">
    <citation type="submission" date="2016-02" db="EMBL/GenBank/DDBJ databases">
        <title>Genome analysis of coral dinoflagellate symbionts highlights evolutionary adaptations to a symbiotic lifestyle.</title>
        <authorList>
            <person name="Aranda M."/>
            <person name="Li Y."/>
            <person name="Liew Y.J."/>
            <person name="Baumgarten S."/>
            <person name="Simakov O."/>
            <person name="Wilson M."/>
            <person name="Piel J."/>
            <person name="Ashoor H."/>
            <person name="Bougouffa S."/>
            <person name="Bajic V.B."/>
            <person name="Ryu T."/>
            <person name="Ravasi T."/>
            <person name="Bayer T."/>
            <person name="Micklem G."/>
            <person name="Kim H."/>
            <person name="Bhak J."/>
            <person name="Lajeunesse T.C."/>
            <person name="Voolstra C.R."/>
        </authorList>
    </citation>
    <scope>NUCLEOTIDE SEQUENCE [LARGE SCALE GENOMIC DNA]</scope>
    <source>
        <strain evidence="3 4">CCMP2467</strain>
    </source>
</reference>
<evidence type="ECO:0000256" key="1">
    <source>
        <dbReference type="RuleBase" id="RU003682"/>
    </source>
</evidence>
<comment type="similarity">
    <text evidence="1">Belongs to the iron/ascorbate-dependent oxidoreductase family.</text>
</comment>
<dbReference type="GO" id="GO:0046872">
    <property type="term" value="F:metal ion binding"/>
    <property type="evidence" value="ECO:0007669"/>
    <property type="project" value="UniProtKB-KW"/>
</dbReference>